<gene>
    <name evidence="1" type="ORF">NM948_12920</name>
</gene>
<protein>
    <submittedName>
        <fullName evidence="1">DUF3164 family protein</fullName>
    </submittedName>
</protein>
<dbReference type="AlphaFoldDB" id="A0A9X3UTF2"/>
<reference evidence="1" key="1">
    <citation type="submission" date="2022-07" db="EMBL/GenBank/DDBJ databases">
        <title>Genome-based characterization of novel serogroup A variants of Pasteurella multocida.</title>
        <authorList>
            <person name="Prajapati A."/>
            <person name="Yogisharadhya R."/>
            <person name="Mohanty N."/>
            <person name="Chanda M."/>
            <person name="Mendem S.K."/>
            <person name="Siddaramappa S."/>
            <person name="Shivachandra S.B."/>
        </authorList>
    </citation>
    <scope>NUCLEOTIDE SEQUENCE</scope>
    <source>
        <strain evidence="1">NIVEDIPm19</strain>
    </source>
</reference>
<evidence type="ECO:0000313" key="1">
    <source>
        <dbReference type="EMBL" id="MDA5624421.1"/>
    </source>
</evidence>
<dbReference type="Proteomes" id="UP001145481">
    <property type="component" value="Unassembled WGS sequence"/>
</dbReference>
<comment type="caution">
    <text evidence="1">The sequence shown here is derived from an EMBL/GenBank/DDBJ whole genome shotgun (WGS) entry which is preliminary data.</text>
</comment>
<accession>A0A9X3UTF2</accession>
<sequence>MSKVEMNGQVYWKNIKGNLVPDEMVKETA</sequence>
<name>A0A9X3UTF2_PASMD</name>
<evidence type="ECO:0000313" key="2">
    <source>
        <dbReference type="Proteomes" id="UP001145481"/>
    </source>
</evidence>
<proteinExistence type="predicted"/>
<organism evidence="1 2">
    <name type="scientific">Pasteurella multocida</name>
    <dbReference type="NCBI Taxonomy" id="747"/>
    <lineage>
        <taxon>Bacteria</taxon>
        <taxon>Pseudomonadati</taxon>
        <taxon>Pseudomonadota</taxon>
        <taxon>Gammaproteobacteria</taxon>
        <taxon>Pasteurellales</taxon>
        <taxon>Pasteurellaceae</taxon>
        <taxon>Pasteurella</taxon>
    </lineage>
</organism>
<dbReference type="EMBL" id="JANJHC010000130">
    <property type="protein sequence ID" value="MDA5624421.1"/>
    <property type="molecule type" value="Genomic_DNA"/>
</dbReference>